<evidence type="ECO:0000313" key="5">
    <source>
        <dbReference type="EMBL" id="RAI31026.1"/>
    </source>
</evidence>
<evidence type="ECO:0000313" key="6">
    <source>
        <dbReference type="Proteomes" id="UP000248863"/>
    </source>
</evidence>
<evidence type="ECO:0000256" key="2">
    <source>
        <dbReference type="ARBA" id="ARBA00023125"/>
    </source>
</evidence>
<dbReference type="OrthoDB" id="528805at2"/>
<dbReference type="EMBL" id="NPEU01000542">
    <property type="protein sequence ID" value="RAI31026.1"/>
    <property type="molecule type" value="Genomic_DNA"/>
</dbReference>
<accession>A0A327JZK4</accession>
<dbReference type="Proteomes" id="UP000248863">
    <property type="component" value="Unassembled WGS sequence"/>
</dbReference>
<comment type="caution">
    <text evidence="5">The sequence shown here is derived from an EMBL/GenBank/DDBJ whole genome shotgun (WGS) entry which is preliminary data.</text>
</comment>
<dbReference type="Pfam" id="PF00717">
    <property type="entry name" value="Peptidase_S24"/>
    <property type="match status" value="1"/>
</dbReference>
<organism evidence="5 6">
    <name type="scientific">Rhodoplanes elegans</name>
    <dbReference type="NCBI Taxonomy" id="29408"/>
    <lineage>
        <taxon>Bacteria</taxon>
        <taxon>Pseudomonadati</taxon>
        <taxon>Pseudomonadota</taxon>
        <taxon>Alphaproteobacteria</taxon>
        <taxon>Hyphomicrobiales</taxon>
        <taxon>Nitrobacteraceae</taxon>
        <taxon>Rhodoplanes</taxon>
    </lineage>
</organism>
<protein>
    <recommendedName>
        <fullName evidence="4">Peptidase S24/S26A/S26B/S26C domain-containing protein</fullName>
    </recommendedName>
</protein>
<dbReference type="AlphaFoldDB" id="A0A327JZK4"/>
<gene>
    <name evidence="5" type="ORF">CH338_26600</name>
</gene>
<proteinExistence type="predicted"/>
<dbReference type="Gene3D" id="2.10.109.10">
    <property type="entry name" value="Umud Fragment, subunit A"/>
    <property type="match status" value="1"/>
</dbReference>
<dbReference type="PANTHER" id="PTHR40661">
    <property type="match status" value="1"/>
</dbReference>
<dbReference type="InterPro" id="IPR039418">
    <property type="entry name" value="LexA-like"/>
</dbReference>
<dbReference type="SUPFAM" id="SSF51306">
    <property type="entry name" value="LexA/Signal peptidase"/>
    <property type="match status" value="1"/>
</dbReference>
<dbReference type="InterPro" id="IPR036286">
    <property type="entry name" value="LexA/Signal_pep-like_sf"/>
</dbReference>
<keyword evidence="6" id="KW-1185">Reference proteome</keyword>
<evidence type="ECO:0000259" key="4">
    <source>
        <dbReference type="Pfam" id="PF00717"/>
    </source>
</evidence>
<name>A0A327JZK4_9BRAD</name>
<dbReference type="PANTHER" id="PTHR40661:SF3">
    <property type="entry name" value="FELS-1 PROPHAGE TRANSCRIPTIONAL REGULATOR"/>
    <property type="match status" value="1"/>
</dbReference>
<dbReference type="CDD" id="cd06529">
    <property type="entry name" value="S24_LexA-like"/>
    <property type="match status" value="1"/>
</dbReference>
<feature type="domain" description="Peptidase S24/S26A/S26B/S26C" evidence="4">
    <location>
        <begin position="25"/>
        <end position="146"/>
    </location>
</feature>
<dbReference type="InterPro" id="IPR015927">
    <property type="entry name" value="Peptidase_S24_S26A/B/C"/>
</dbReference>
<evidence type="ECO:0000256" key="3">
    <source>
        <dbReference type="ARBA" id="ARBA00023163"/>
    </source>
</evidence>
<keyword evidence="2" id="KW-0238">DNA-binding</keyword>
<reference evidence="5 6" key="1">
    <citation type="submission" date="2017-07" db="EMBL/GenBank/DDBJ databases">
        <title>Draft Genome Sequences of Select Purple Nonsulfur Bacteria.</title>
        <authorList>
            <person name="Lasarre B."/>
            <person name="Mckinlay J.B."/>
        </authorList>
    </citation>
    <scope>NUCLEOTIDE SEQUENCE [LARGE SCALE GENOMIC DNA]</scope>
    <source>
        <strain evidence="5 6">DSM 11907</strain>
    </source>
</reference>
<dbReference type="GO" id="GO:0003677">
    <property type="term" value="F:DNA binding"/>
    <property type="evidence" value="ECO:0007669"/>
    <property type="project" value="UniProtKB-KW"/>
</dbReference>
<keyword evidence="1" id="KW-0805">Transcription regulation</keyword>
<evidence type="ECO:0000256" key="1">
    <source>
        <dbReference type="ARBA" id="ARBA00023015"/>
    </source>
</evidence>
<keyword evidence="3" id="KW-0804">Transcription</keyword>
<sequence>MGSAAPAGLPNLAERFAFVRRYDVRASAGNGALTTADELEGGDFVAFRADWLHRIGVSPRQAEVLIAIGDSMEPTIRDGDLLLIDRSFDRPKDNGIYVLVLGGMVLVKRVQTRRDGSVVLLSDNQRYENEVVPADELPDLKVEGRVRWFGRTI</sequence>